<dbReference type="GO" id="GO:0016491">
    <property type="term" value="F:oxidoreductase activity"/>
    <property type="evidence" value="ECO:0007669"/>
    <property type="project" value="UniProtKB-KW"/>
</dbReference>
<reference evidence="5 6" key="1">
    <citation type="submission" date="2019-11" db="EMBL/GenBank/DDBJ databases">
        <title>Streptomyces typhae sp. nov., a novel endophytic actinomycete isolated from the root of cattail pollen (Typha angustifolia L.).</title>
        <authorList>
            <person name="Peng C."/>
        </authorList>
    </citation>
    <scope>NUCLEOTIDE SEQUENCE [LARGE SCALE GENOMIC DNA]</scope>
    <source>
        <strain evidence="6">p1417</strain>
    </source>
</reference>
<dbReference type="InterPro" id="IPR007817">
    <property type="entry name" value="Isocyanide_synthase_DIT1"/>
</dbReference>
<keyword evidence="6" id="KW-1185">Reference proteome</keyword>
<protein>
    <submittedName>
        <fullName evidence="5">L-tyrosine/L-tryptophan isonitrile synthase family protein</fullName>
    </submittedName>
</protein>
<accession>A0A6L6X5A1</accession>
<evidence type="ECO:0000313" key="6">
    <source>
        <dbReference type="Proteomes" id="UP000483802"/>
    </source>
</evidence>
<dbReference type="SUPFAM" id="SSF51197">
    <property type="entry name" value="Clavaminate synthase-like"/>
    <property type="match status" value="1"/>
</dbReference>
<dbReference type="AlphaFoldDB" id="A0A6L6X5A1"/>
<dbReference type="PANTHER" id="PTHR37285">
    <property type="entry name" value="SPORE WALL MATURATION PROTEIN DIT1"/>
    <property type="match status" value="1"/>
</dbReference>
<dbReference type="InterPro" id="IPR042098">
    <property type="entry name" value="TauD-like_sf"/>
</dbReference>
<feature type="domain" description="TauD/TfdA-like" evidence="4">
    <location>
        <begin position="388"/>
        <end position="623"/>
    </location>
</feature>
<organism evidence="5 6">
    <name type="scientific">Streptomyces typhae</name>
    <dbReference type="NCBI Taxonomy" id="2681492"/>
    <lineage>
        <taxon>Bacteria</taxon>
        <taxon>Bacillati</taxon>
        <taxon>Actinomycetota</taxon>
        <taxon>Actinomycetes</taxon>
        <taxon>Kitasatosporales</taxon>
        <taxon>Streptomycetaceae</taxon>
        <taxon>Streptomyces</taxon>
    </lineage>
</organism>
<dbReference type="RefSeq" id="WP_157168167.1">
    <property type="nucleotide sequence ID" value="NZ_WPNZ01000019.1"/>
</dbReference>
<evidence type="ECO:0000256" key="1">
    <source>
        <dbReference type="ARBA" id="ARBA00023002"/>
    </source>
</evidence>
<dbReference type="EMBL" id="WPNZ01000019">
    <property type="protein sequence ID" value="MVO88810.1"/>
    <property type="molecule type" value="Genomic_DNA"/>
</dbReference>
<evidence type="ECO:0000256" key="3">
    <source>
        <dbReference type="SAM" id="MobiDB-lite"/>
    </source>
</evidence>
<dbReference type="Pfam" id="PF05141">
    <property type="entry name" value="DIT1_PvcA"/>
    <property type="match status" value="1"/>
</dbReference>
<evidence type="ECO:0000256" key="2">
    <source>
        <dbReference type="ARBA" id="ARBA00023004"/>
    </source>
</evidence>
<feature type="compositionally biased region" description="Low complexity" evidence="3">
    <location>
        <begin position="319"/>
        <end position="330"/>
    </location>
</feature>
<dbReference type="Pfam" id="PF02668">
    <property type="entry name" value="TauD"/>
    <property type="match status" value="1"/>
</dbReference>
<name>A0A6L6X5A1_9ACTN</name>
<gene>
    <name evidence="5" type="ORF">GPA10_29640</name>
</gene>
<dbReference type="PANTHER" id="PTHR37285:SF5">
    <property type="entry name" value="SPORE WALL MATURATION PROTEIN DIT1"/>
    <property type="match status" value="1"/>
</dbReference>
<dbReference type="InterPro" id="IPR003819">
    <property type="entry name" value="TauD/TfdA-like"/>
</dbReference>
<keyword evidence="2" id="KW-0408">Iron</keyword>
<dbReference type="Proteomes" id="UP000483802">
    <property type="component" value="Unassembled WGS sequence"/>
</dbReference>
<evidence type="ECO:0000259" key="4">
    <source>
        <dbReference type="Pfam" id="PF02668"/>
    </source>
</evidence>
<keyword evidence="1" id="KW-0560">Oxidoreductase</keyword>
<sequence length="638" mass="70125">MNELATLDTELAAIEVVREVLVRQRRLRGGGCAGRVCLRCVRHHRGAVETAMAHGRTIDFLLPAFPTKSPNPAKVLGPLPDLAEERALKFLDSLCARVTEVYPPGARIRICSDGRVFNDLIGVSDDDVTGYARALNRMIDRIGADHLDQFTLDDVYRGADPARMRAALTTDRGPHEDELRAEVRRGGDLVPMYRGITRFLLEDLSTPQYTGSRAALQSRSRALAYSVIARSRAWDELLGELFPDALRLSIHPQPCSTRKIGVLLADTPDVWLTPWHSVAVDTGGGHFTLMKRAEAEAAGARLVTAHGRPSHFVLPPPEAAATATGTAATPTPEPTPPSHPNPHPHRSRRPAMPVDHDLLGAHRLRSDALSPFGLALHAKDADRPLTDLPVAPLRALVHEHRLLLLRGFAGFADAGGLAAYAERWGEPALWPFGTVLDLVQQRDPADHIFGHSHMPMHWDGMYREHIPEFQIFQCVHAPGSDEGGETIFSDTVAVLADADPDSRALWSRATGTYHREMEYYDSTTRSPVVTAHPVHGTPVIRYHEPTAAAGDAFVNHPDLEFSGPTDEAELAELHRSLRAALYDPAHLYAHRWRTGDVLVTDNYTLLHGRNAFTSGAPRHLRRVQILGTPPLSNPGLVR</sequence>
<proteinExistence type="predicted"/>
<dbReference type="Gene3D" id="3.60.130.10">
    <property type="entry name" value="Clavaminate synthase-like"/>
    <property type="match status" value="1"/>
</dbReference>
<feature type="compositionally biased region" description="Pro residues" evidence="3">
    <location>
        <begin position="331"/>
        <end position="341"/>
    </location>
</feature>
<evidence type="ECO:0000313" key="5">
    <source>
        <dbReference type="EMBL" id="MVO88810.1"/>
    </source>
</evidence>
<dbReference type="Gene3D" id="3.30.60.140">
    <property type="match status" value="1"/>
</dbReference>
<feature type="region of interest" description="Disordered" evidence="3">
    <location>
        <begin position="316"/>
        <end position="353"/>
    </location>
</feature>
<comment type="caution">
    <text evidence="5">The sequence shown here is derived from an EMBL/GenBank/DDBJ whole genome shotgun (WGS) entry which is preliminary data.</text>
</comment>